<proteinExistence type="predicted"/>
<feature type="transmembrane region" description="Helical" evidence="5">
    <location>
        <begin position="68"/>
        <end position="93"/>
    </location>
</feature>
<evidence type="ECO:0000313" key="7">
    <source>
        <dbReference type="Proteomes" id="UP000248423"/>
    </source>
</evidence>
<keyword evidence="4 5" id="KW-0472">Membrane</keyword>
<dbReference type="PANTHER" id="PTHR23501">
    <property type="entry name" value="MAJOR FACILITATOR SUPERFAMILY"/>
    <property type="match status" value="1"/>
</dbReference>
<keyword evidence="7" id="KW-1185">Reference proteome</keyword>
<name>A0A319E3T0_ASPSB</name>
<dbReference type="AlphaFoldDB" id="A0A319E3T0"/>
<dbReference type="OrthoDB" id="2985014at2759"/>
<sequence>MAGFVYHQIRRGDAAALPGRIMRRRSVIAGGIFMMSGNSTGSVLEYYLPTYYQVIRGYTPAASGDMMLPIIVGGTIGVLIHGIHTALVQLILYTAFSGLGYGLGFSGPQNAVQTVLASEDVPLGASIMLFTQSFGPAVAVAIAQVLFLNRLSTNLDGLVPGLTGAQIESIGLSEMVSRVPAAQSRQALEAIDQSLIQTWYLVVGLACVTMVGSLLMEWQSVRSRRD</sequence>
<gene>
    <name evidence="6" type="ORF">BO78DRAFT_408740</name>
</gene>
<feature type="transmembrane region" description="Helical" evidence="5">
    <location>
        <begin position="198"/>
        <end position="216"/>
    </location>
</feature>
<dbReference type="InterPro" id="IPR036259">
    <property type="entry name" value="MFS_trans_sf"/>
</dbReference>
<evidence type="ECO:0000256" key="3">
    <source>
        <dbReference type="ARBA" id="ARBA00022989"/>
    </source>
</evidence>
<protein>
    <recommendedName>
        <fullName evidence="8">MFS general substrate transporter</fullName>
    </recommendedName>
</protein>
<dbReference type="VEuPathDB" id="FungiDB:BO78DRAFT_408740"/>
<dbReference type="Gene3D" id="1.20.1250.20">
    <property type="entry name" value="MFS general substrate transporter like domains"/>
    <property type="match status" value="1"/>
</dbReference>
<organism evidence="6 7">
    <name type="scientific">Aspergillus sclerotiicarbonarius (strain CBS 121057 / IBT 28362)</name>
    <dbReference type="NCBI Taxonomy" id="1448318"/>
    <lineage>
        <taxon>Eukaryota</taxon>
        <taxon>Fungi</taxon>
        <taxon>Dikarya</taxon>
        <taxon>Ascomycota</taxon>
        <taxon>Pezizomycotina</taxon>
        <taxon>Eurotiomycetes</taxon>
        <taxon>Eurotiomycetidae</taxon>
        <taxon>Eurotiales</taxon>
        <taxon>Aspergillaceae</taxon>
        <taxon>Aspergillus</taxon>
        <taxon>Aspergillus subgen. Circumdati</taxon>
    </lineage>
</organism>
<keyword evidence="2 5" id="KW-0812">Transmembrane</keyword>
<evidence type="ECO:0000256" key="1">
    <source>
        <dbReference type="ARBA" id="ARBA00004141"/>
    </source>
</evidence>
<dbReference type="GO" id="GO:0005886">
    <property type="term" value="C:plasma membrane"/>
    <property type="evidence" value="ECO:0007669"/>
    <property type="project" value="TreeGrafter"/>
</dbReference>
<comment type="subcellular location">
    <subcellularLocation>
        <location evidence="1">Membrane</location>
        <topology evidence="1">Multi-pass membrane protein</topology>
    </subcellularLocation>
</comment>
<dbReference type="EMBL" id="KZ826365">
    <property type="protein sequence ID" value="PYI04717.1"/>
    <property type="molecule type" value="Genomic_DNA"/>
</dbReference>
<dbReference type="PANTHER" id="PTHR23501:SF199">
    <property type="entry name" value="MFS EFFLUX TRANSPORTER INPD-RELATED"/>
    <property type="match status" value="1"/>
</dbReference>
<dbReference type="GO" id="GO:0022857">
    <property type="term" value="F:transmembrane transporter activity"/>
    <property type="evidence" value="ECO:0007669"/>
    <property type="project" value="TreeGrafter"/>
</dbReference>
<evidence type="ECO:0000256" key="2">
    <source>
        <dbReference type="ARBA" id="ARBA00022692"/>
    </source>
</evidence>
<dbReference type="Proteomes" id="UP000248423">
    <property type="component" value="Unassembled WGS sequence"/>
</dbReference>
<feature type="transmembrane region" description="Helical" evidence="5">
    <location>
        <begin position="27"/>
        <end position="48"/>
    </location>
</feature>
<evidence type="ECO:0000256" key="5">
    <source>
        <dbReference type="SAM" id="Phobius"/>
    </source>
</evidence>
<feature type="transmembrane region" description="Helical" evidence="5">
    <location>
        <begin position="127"/>
        <end position="148"/>
    </location>
</feature>
<reference evidence="6 7" key="1">
    <citation type="submission" date="2018-02" db="EMBL/GenBank/DDBJ databases">
        <title>The genomes of Aspergillus section Nigri reveals drivers in fungal speciation.</title>
        <authorList>
            <consortium name="DOE Joint Genome Institute"/>
            <person name="Vesth T.C."/>
            <person name="Nybo J."/>
            <person name="Theobald S."/>
            <person name="Brandl J."/>
            <person name="Frisvad J.C."/>
            <person name="Nielsen K.F."/>
            <person name="Lyhne E.K."/>
            <person name="Kogle M.E."/>
            <person name="Kuo A."/>
            <person name="Riley R."/>
            <person name="Clum A."/>
            <person name="Nolan M."/>
            <person name="Lipzen A."/>
            <person name="Salamov A."/>
            <person name="Henrissat B."/>
            <person name="Wiebenga A."/>
            <person name="De vries R.P."/>
            <person name="Grigoriev I.V."/>
            <person name="Mortensen U.H."/>
            <person name="Andersen M.R."/>
            <person name="Baker S.E."/>
        </authorList>
    </citation>
    <scope>NUCLEOTIDE SEQUENCE [LARGE SCALE GENOMIC DNA]</scope>
    <source>
        <strain evidence="6 7">CBS 121057</strain>
    </source>
</reference>
<accession>A0A319E3T0</accession>
<dbReference type="SUPFAM" id="SSF103473">
    <property type="entry name" value="MFS general substrate transporter"/>
    <property type="match status" value="1"/>
</dbReference>
<evidence type="ECO:0008006" key="8">
    <source>
        <dbReference type="Google" id="ProtNLM"/>
    </source>
</evidence>
<evidence type="ECO:0000313" key="6">
    <source>
        <dbReference type="EMBL" id="PYI04717.1"/>
    </source>
</evidence>
<evidence type="ECO:0000256" key="4">
    <source>
        <dbReference type="ARBA" id="ARBA00023136"/>
    </source>
</evidence>
<keyword evidence="3 5" id="KW-1133">Transmembrane helix</keyword>